<dbReference type="OrthoDB" id="679547at2"/>
<feature type="chain" id="PRO_5003851081" description="TonB-dependent receptor plug domain-containing protein" evidence="1">
    <location>
        <begin position="21"/>
        <end position="741"/>
    </location>
</feature>
<proteinExistence type="predicted"/>
<evidence type="ECO:0008006" key="4">
    <source>
        <dbReference type="Google" id="ProtNLM"/>
    </source>
</evidence>
<dbReference type="Proteomes" id="UP000004478">
    <property type="component" value="Unassembled WGS sequence"/>
</dbReference>
<sequence length="741" mass="83029">MRQICLLLFLGFLPQFHLQAQQEEEFAPPMEVAFEKVYLHTDRPHYFLKDTIWVKAYAWSAVAGEGLKPSNSRTLYMALKNQKTGESLFQTPVLLDEGMGTAQLALSDIPAGDYVLLAQSKAMADWDSAYVFQRPIRVSEVGAVALVRSSDSMQKPLPYQNGLRIGFNLTEGKYQLIIDRSTEQADSVFQLLGLQHGNPLYEQILSLQEGKNIYSLDPENFLPGLADFALVDELGEIVAERPVYFHPQAIPSLKISTNQQTYRPRERVQVLLNVLDEFGEGLEADFSVSVVDSKQVSWPADMSNIVTEMELGAALGRDFDFTKLLFGQENSAKEINDILANEKSRSALSNFNQQTEKFLWSGTGFKLKGKAMDKEGKPMSAGVELEFLMYPEQGLPIMASATVGENGTFELEDLFFQGIASVVARKIENKRKRTFSEILESHQLTFEPLDLPKPSLNARFEASNEEDSLDDIRRYAVIRNNRLDQRVVELDTFTVQRQPWTFGRARDTNELTSWANVVLDVEEGMFDHFNVFQYIQGRVPGMIIQGNINDFANPPAVFFRASHLKLISRNQGQEEIASSGAGQTENMGGGAVFLLDGILVDPKLVATIQMTQVKRIEVFNNVAGASAVAGMRGGMGAVNIVSRQIDPNQARFERNNVAYAQGYNQSIPFPKLESGDLEKDVFRTNWNSTVYWNPYLGTDFEGQGNFEFVLNDLQSEMKIIVEGMSKTGQPIFGIHTILVEE</sequence>
<evidence type="ECO:0000313" key="2">
    <source>
        <dbReference type="EMBL" id="EKB49794.1"/>
    </source>
</evidence>
<protein>
    <recommendedName>
        <fullName evidence="4">TonB-dependent receptor plug domain-containing protein</fullName>
    </recommendedName>
</protein>
<dbReference type="AlphaFoldDB" id="K1M0E8"/>
<dbReference type="RefSeq" id="WP_009184612.1">
    <property type="nucleotide sequence ID" value="NZ_AMGM01000018.1"/>
</dbReference>
<evidence type="ECO:0000256" key="1">
    <source>
        <dbReference type="SAM" id="SignalP"/>
    </source>
</evidence>
<feature type="signal peptide" evidence="1">
    <location>
        <begin position="1"/>
        <end position="20"/>
    </location>
</feature>
<name>K1M0E8_CECL9</name>
<organism evidence="2 3">
    <name type="scientific">Cecembia lonarensis (strain CCUG 58316 / KCTC 22772 / LW9)</name>
    <dbReference type="NCBI Taxonomy" id="1225176"/>
    <lineage>
        <taxon>Bacteria</taxon>
        <taxon>Pseudomonadati</taxon>
        <taxon>Bacteroidota</taxon>
        <taxon>Cytophagia</taxon>
        <taxon>Cytophagales</taxon>
        <taxon>Cyclobacteriaceae</taxon>
        <taxon>Cecembia</taxon>
    </lineage>
</organism>
<reference evidence="2 3" key="1">
    <citation type="journal article" date="2012" name="J. Bacteriol.">
        <title>Draft Genome Sequence of Cecembia lonarensis Strain LW9T, Isolated from Lonar Lake, a Haloalkaline Lake in India.</title>
        <authorList>
            <person name="Shivaji S."/>
            <person name="Ara S."/>
            <person name="Singh A."/>
            <person name="Pinnaka A.K."/>
        </authorList>
    </citation>
    <scope>NUCLEOTIDE SEQUENCE [LARGE SCALE GENOMIC DNA]</scope>
    <source>
        <strain evidence="2 3">LW9</strain>
    </source>
</reference>
<gene>
    <name evidence="2" type="ORF">B879_01577</name>
</gene>
<dbReference type="EMBL" id="AMGM01000018">
    <property type="protein sequence ID" value="EKB49794.1"/>
    <property type="molecule type" value="Genomic_DNA"/>
</dbReference>
<comment type="caution">
    <text evidence="2">The sequence shown here is derived from an EMBL/GenBank/DDBJ whole genome shotgun (WGS) entry which is preliminary data.</text>
</comment>
<keyword evidence="1" id="KW-0732">Signal</keyword>
<accession>K1M0E8</accession>
<keyword evidence="3" id="KW-1185">Reference proteome</keyword>
<evidence type="ECO:0000313" key="3">
    <source>
        <dbReference type="Proteomes" id="UP000004478"/>
    </source>
</evidence>